<dbReference type="Proteomes" id="UP000199603">
    <property type="component" value="Unassembled WGS sequence"/>
</dbReference>
<protein>
    <recommendedName>
        <fullName evidence="4">DUF3352 domain-containing protein</fullName>
    </recommendedName>
</protein>
<feature type="signal peptide" evidence="1">
    <location>
        <begin position="1"/>
        <end position="18"/>
    </location>
</feature>
<evidence type="ECO:0008006" key="4">
    <source>
        <dbReference type="Google" id="ProtNLM"/>
    </source>
</evidence>
<keyword evidence="1" id="KW-0732">Signal</keyword>
<reference evidence="2 3" key="1">
    <citation type="submission" date="2016-10" db="EMBL/GenBank/DDBJ databases">
        <authorList>
            <person name="de Groot N.N."/>
        </authorList>
    </citation>
    <scope>NUCLEOTIDE SEQUENCE [LARGE SCALE GENOMIC DNA]</scope>
    <source>
        <strain evidence="2 3">DSM 16957</strain>
    </source>
</reference>
<dbReference type="PROSITE" id="PS51257">
    <property type="entry name" value="PROKAR_LIPOPROTEIN"/>
    <property type="match status" value="1"/>
</dbReference>
<organism evidence="2 3">
    <name type="scientific">Aquimonas voraii</name>
    <dbReference type="NCBI Taxonomy" id="265719"/>
    <lineage>
        <taxon>Bacteria</taxon>
        <taxon>Pseudomonadati</taxon>
        <taxon>Pseudomonadota</taxon>
        <taxon>Gammaproteobacteria</taxon>
        <taxon>Lysobacterales</taxon>
        <taxon>Lysobacteraceae</taxon>
        <taxon>Aquimonas</taxon>
    </lineage>
</organism>
<name>A0A1G6ZKR0_9GAMM</name>
<sequence length="568" mass="60566">MKLRIAVLPAALAALLLAACGKDEGPLPPLAYVPADTPYVMGAIEPIPRAVADEWLALSSRLLPMYRDLLDQSITELEAKPAEEAPGLPLLRGLRAELEGKADLAQLVEAWGLTLTPLSAVYGIDLVPVLRIELADAARFAEGIARMEAAAGAALTRGTVDELSYWSFQPDEAPLRLVFATQGNQLVATLAPATADDALLRRLLGLELPEDNLLDAGILADLNKRLGYVAYGSGYLDHARLFELLAKPMTGSQGAFLKALKITPPDAASEACMSEGRALTAQWPRTAVGYTRFDAGGYRMRALIEAPKPVMDDLRTVLAPTPGLAEAASALMSFSFALKADALPPLASKWANAVRSAPWTCEALQPLNESFSELGDAMQNPAIYAVGPSANALHVLLSKFELPAGGFASGETPTFEGKLLIGSPNPQGLVAMARNFVPQLAEFRLETDAEPVAMPTLPDAPVELQLFGAASAQALGIAIGESQRDSLRASLAVDATGPQPLFQFSYQGKFYGGIMRSVMEEAAKADPNAPDMSPMFKIYEDMIERADAQMLFSADGIEFTAEYVVPKR</sequence>
<evidence type="ECO:0000313" key="2">
    <source>
        <dbReference type="EMBL" id="SDE03239.1"/>
    </source>
</evidence>
<dbReference type="AlphaFoldDB" id="A0A1G6ZKR0"/>
<proteinExistence type="predicted"/>
<dbReference type="OrthoDB" id="5933200at2"/>
<accession>A0A1G6ZKR0</accession>
<keyword evidence="3" id="KW-1185">Reference proteome</keyword>
<evidence type="ECO:0000256" key="1">
    <source>
        <dbReference type="SAM" id="SignalP"/>
    </source>
</evidence>
<dbReference type="RefSeq" id="WP_091245161.1">
    <property type="nucleotide sequence ID" value="NZ_FNAG01000014.1"/>
</dbReference>
<feature type="chain" id="PRO_5011528841" description="DUF3352 domain-containing protein" evidence="1">
    <location>
        <begin position="19"/>
        <end position="568"/>
    </location>
</feature>
<gene>
    <name evidence="2" type="ORF">SAMN04488509_11464</name>
</gene>
<evidence type="ECO:0000313" key="3">
    <source>
        <dbReference type="Proteomes" id="UP000199603"/>
    </source>
</evidence>
<dbReference type="EMBL" id="FNAG01000014">
    <property type="protein sequence ID" value="SDE03239.1"/>
    <property type="molecule type" value="Genomic_DNA"/>
</dbReference>
<dbReference type="STRING" id="265719.SAMN04488509_11464"/>